<organism evidence="2 3">
    <name type="scientific">Mycobacterium shottsii</name>
    <dbReference type="NCBI Taxonomy" id="133549"/>
    <lineage>
        <taxon>Bacteria</taxon>
        <taxon>Bacillati</taxon>
        <taxon>Actinomycetota</taxon>
        <taxon>Actinomycetes</taxon>
        <taxon>Mycobacteriales</taxon>
        <taxon>Mycobacteriaceae</taxon>
        <taxon>Mycobacterium</taxon>
        <taxon>Mycobacterium ulcerans group</taxon>
    </lineage>
</organism>
<keyword evidence="1" id="KW-1133">Transmembrane helix</keyword>
<name>A0A7I7L6W9_9MYCO</name>
<proteinExistence type="predicted"/>
<dbReference type="KEGG" id="msho:MSHO_05240"/>
<gene>
    <name evidence="2" type="ORF">MSHO_05240</name>
</gene>
<dbReference type="AlphaFoldDB" id="A0A7I7L6W9"/>
<feature type="transmembrane region" description="Helical" evidence="1">
    <location>
        <begin position="12"/>
        <end position="32"/>
    </location>
</feature>
<protein>
    <submittedName>
        <fullName evidence="2">Uncharacterized protein</fullName>
    </submittedName>
</protein>
<dbReference type="EMBL" id="AP022572">
    <property type="protein sequence ID" value="BBX55179.1"/>
    <property type="molecule type" value="Genomic_DNA"/>
</dbReference>
<sequence length="102" mass="10049">MGSVALVGSVRVGTVVWVAPVARCSVLVVSAVMVRWVPVVAAVLVVLAVPAVASGLVSVVPVVPAVPVALVMGVPVGLVAPAGCWAVMVVPSVMVGLARSAF</sequence>
<keyword evidence="3" id="KW-1185">Reference proteome</keyword>
<dbReference type="Proteomes" id="UP000467164">
    <property type="component" value="Chromosome"/>
</dbReference>
<reference evidence="2 3" key="1">
    <citation type="journal article" date="2019" name="Emerg. Microbes Infect.">
        <title>Comprehensive subspecies identification of 175 nontuberculous mycobacteria species based on 7547 genomic profiles.</title>
        <authorList>
            <person name="Matsumoto Y."/>
            <person name="Kinjo T."/>
            <person name="Motooka D."/>
            <person name="Nabeya D."/>
            <person name="Jung N."/>
            <person name="Uechi K."/>
            <person name="Horii T."/>
            <person name="Iida T."/>
            <person name="Fujita J."/>
            <person name="Nakamura S."/>
        </authorList>
    </citation>
    <scope>NUCLEOTIDE SEQUENCE [LARGE SCALE GENOMIC DNA]</scope>
    <source>
        <strain evidence="2 3">JCM 12657</strain>
    </source>
</reference>
<keyword evidence="1" id="KW-0472">Membrane</keyword>
<evidence type="ECO:0000256" key="1">
    <source>
        <dbReference type="SAM" id="Phobius"/>
    </source>
</evidence>
<keyword evidence="1" id="KW-0812">Transmembrane</keyword>
<feature type="transmembrane region" description="Helical" evidence="1">
    <location>
        <begin position="69"/>
        <end position="98"/>
    </location>
</feature>
<accession>A0A7I7L6W9</accession>
<evidence type="ECO:0000313" key="2">
    <source>
        <dbReference type="EMBL" id="BBX55179.1"/>
    </source>
</evidence>
<feature type="transmembrane region" description="Helical" evidence="1">
    <location>
        <begin position="39"/>
        <end position="63"/>
    </location>
</feature>
<evidence type="ECO:0000313" key="3">
    <source>
        <dbReference type="Proteomes" id="UP000467164"/>
    </source>
</evidence>